<evidence type="ECO:0000256" key="1">
    <source>
        <dbReference type="ARBA" id="ARBA00004229"/>
    </source>
</evidence>
<dbReference type="AlphaFoldDB" id="A0A833QX10"/>
<proteinExistence type="inferred from homology"/>
<dbReference type="InterPro" id="IPR043519">
    <property type="entry name" value="NT_sf"/>
</dbReference>
<dbReference type="HAMAP" id="MF_01477">
    <property type="entry name" value="Iojap_RsfS"/>
    <property type="match status" value="1"/>
</dbReference>
<dbReference type="NCBIfam" id="TIGR00090">
    <property type="entry name" value="rsfS_iojap_ybeB"/>
    <property type="match status" value="1"/>
</dbReference>
<evidence type="ECO:0000256" key="4">
    <source>
        <dbReference type="ARBA" id="ARBA00022640"/>
    </source>
</evidence>
<evidence type="ECO:0000256" key="2">
    <source>
        <dbReference type="ARBA" id="ARBA00010574"/>
    </source>
</evidence>
<name>A0A833QX10_9POAL</name>
<dbReference type="Proteomes" id="UP000623129">
    <property type="component" value="Unassembled WGS sequence"/>
</dbReference>
<dbReference type="Pfam" id="PF02410">
    <property type="entry name" value="RsfS"/>
    <property type="match status" value="1"/>
</dbReference>
<comment type="subunit">
    <text evidence="6">Interacts with chloroplast ribosomal protein uL14c (rpl14).</text>
</comment>
<organism evidence="9 10">
    <name type="scientific">Carex littledalei</name>
    <dbReference type="NCBI Taxonomy" id="544730"/>
    <lineage>
        <taxon>Eukaryota</taxon>
        <taxon>Viridiplantae</taxon>
        <taxon>Streptophyta</taxon>
        <taxon>Embryophyta</taxon>
        <taxon>Tracheophyta</taxon>
        <taxon>Spermatophyta</taxon>
        <taxon>Magnoliopsida</taxon>
        <taxon>Liliopsida</taxon>
        <taxon>Poales</taxon>
        <taxon>Cyperaceae</taxon>
        <taxon>Cyperoideae</taxon>
        <taxon>Cariceae</taxon>
        <taxon>Carex</taxon>
        <taxon>Carex subgen. Euthyceras</taxon>
    </lineage>
</organism>
<keyword evidence="5" id="KW-0809">Transit peptide</keyword>
<dbReference type="PANTHER" id="PTHR21043:SF2">
    <property type="entry name" value="PROTEIN IOJAP, CHLOROPLASTIC"/>
    <property type="match status" value="1"/>
</dbReference>
<dbReference type="GO" id="GO:0009507">
    <property type="term" value="C:chloroplast"/>
    <property type="evidence" value="ECO:0007669"/>
    <property type="project" value="UniProtKB-SubCell"/>
</dbReference>
<protein>
    <recommendedName>
        <fullName evidence="7">Protein Iojap, chloroplastic</fullName>
    </recommendedName>
</protein>
<dbReference type="PANTHER" id="PTHR21043">
    <property type="entry name" value="IOJAP SUPERFAMILY ORTHOLOG"/>
    <property type="match status" value="1"/>
</dbReference>
<feature type="region of interest" description="Disordered" evidence="8">
    <location>
        <begin position="1"/>
        <end position="30"/>
    </location>
</feature>
<keyword evidence="10" id="KW-1185">Reference proteome</keyword>
<keyword evidence="3" id="KW-0150">Chloroplast</keyword>
<dbReference type="InterPro" id="IPR004394">
    <property type="entry name" value="Iojap/RsfS/C7orf30"/>
</dbReference>
<accession>A0A833QX10</accession>
<reference evidence="9" key="1">
    <citation type="submission" date="2020-01" db="EMBL/GenBank/DDBJ databases">
        <title>Genome sequence of Kobresia littledalei, the first chromosome-level genome in the family Cyperaceae.</title>
        <authorList>
            <person name="Qu G."/>
        </authorList>
    </citation>
    <scope>NUCLEOTIDE SEQUENCE</scope>
    <source>
        <strain evidence="9">C.B.Clarke</strain>
        <tissue evidence="9">Leaf</tissue>
    </source>
</reference>
<evidence type="ECO:0000256" key="6">
    <source>
        <dbReference type="ARBA" id="ARBA00061915"/>
    </source>
</evidence>
<comment type="caution">
    <text evidence="9">The sequence shown here is derived from an EMBL/GenBank/DDBJ whole genome shotgun (WGS) entry which is preliminary data.</text>
</comment>
<dbReference type="EMBL" id="SWLB01000013">
    <property type="protein sequence ID" value="KAF3331224.1"/>
    <property type="molecule type" value="Genomic_DNA"/>
</dbReference>
<sequence>MAGTAVPSVQLQPRGLISRKEMTSSSGRATGPLASPFVRWMGPTCSLPLPMLFCQRRSAHVLRASRAGDADKMLDELLNKYGKVVYTNYDSGKPKSSSPSSSFDDDSESLSLAVALASSANDVKAEDIRVLYVKPLVYWTRFFIIATAFSNPQINAIVGKMRDIAELEFNKVATGDTKPNAWTLLDFGDVVVHIFQPQQRTYYNLEEFYGNATPIELPFPTNSKSSYRSS</sequence>
<dbReference type="GO" id="GO:0043023">
    <property type="term" value="F:ribosomal large subunit binding"/>
    <property type="evidence" value="ECO:0007669"/>
    <property type="project" value="TreeGrafter"/>
</dbReference>
<evidence type="ECO:0000256" key="7">
    <source>
        <dbReference type="ARBA" id="ARBA00069129"/>
    </source>
</evidence>
<keyword evidence="4" id="KW-0934">Plastid</keyword>
<dbReference type="OrthoDB" id="21330at2759"/>
<evidence type="ECO:0000313" key="10">
    <source>
        <dbReference type="Proteomes" id="UP000623129"/>
    </source>
</evidence>
<evidence type="ECO:0000313" key="9">
    <source>
        <dbReference type="EMBL" id="KAF3331224.1"/>
    </source>
</evidence>
<comment type="similarity">
    <text evidence="2">Belongs to the Iojap/RsfS family.</text>
</comment>
<dbReference type="GO" id="GO:0090071">
    <property type="term" value="P:negative regulation of ribosome biogenesis"/>
    <property type="evidence" value="ECO:0007669"/>
    <property type="project" value="TreeGrafter"/>
</dbReference>
<gene>
    <name evidence="9" type="ORF">FCM35_KLT04578</name>
</gene>
<evidence type="ECO:0000256" key="8">
    <source>
        <dbReference type="SAM" id="MobiDB-lite"/>
    </source>
</evidence>
<dbReference type="FunFam" id="3.30.460.10:FF:000026">
    <property type="entry name" value="Protein Iojap, chloroplastic"/>
    <property type="match status" value="1"/>
</dbReference>
<dbReference type="GO" id="GO:0017148">
    <property type="term" value="P:negative regulation of translation"/>
    <property type="evidence" value="ECO:0007669"/>
    <property type="project" value="TreeGrafter"/>
</dbReference>
<evidence type="ECO:0000256" key="3">
    <source>
        <dbReference type="ARBA" id="ARBA00022528"/>
    </source>
</evidence>
<evidence type="ECO:0000256" key="5">
    <source>
        <dbReference type="ARBA" id="ARBA00022946"/>
    </source>
</evidence>
<comment type="subcellular location">
    <subcellularLocation>
        <location evidence="1">Plastid</location>
        <location evidence="1">Chloroplast</location>
    </subcellularLocation>
</comment>
<dbReference type="SUPFAM" id="SSF81301">
    <property type="entry name" value="Nucleotidyltransferase"/>
    <property type="match status" value="1"/>
</dbReference>
<dbReference type="Gene3D" id="3.30.460.10">
    <property type="entry name" value="Beta Polymerase, domain 2"/>
    <property type="match status" value="1"/>
</dbReference>